<accession>W9YES8</accession>
<dbReference type="PANTHER" id="PTHR24148">
    <property type="entry name" value="ANKYRIN REPEAT DOMAIN-CONTAINING PROTEIN 39 HOMOLOG-RELATED"/>
    <property type="match status" value="1"/>
</dbReference>
<evidence type="ECO:0000259" key="1">
    <source>
        <dbReference type="Pfam" id="PF06985"/>
    </source>
</evidence>
<evidence type="ECO:0000313" key="2">
    <source>
        <dbReference type="EMBL" id="EXJ91352.1"/>
    </source>
</evidence>
<protein>
    <recommendedName>
        <fullName evidence="1">Heterokaryon incompatibility domain-containing protein</fullName>
    </recommendedName>
</protein>
<dbReference type="InterPro" id="IPR052895">
    <property type="entry name" value="HetReg/Transcr_Mod"/>
</dbReference>
<dbReference type="GeneID" id="19159345"/>
<gene>
    <name evidence="2" type="ORF">A1O1_04464</name>
</gene>
<sequence length="685" mass="77988">MSLFRWDCLLRGYGYLSKLLCSAFPRSLGLLLSGPSISQAPFSPQDEGEYLYRPLESDDHIRVVELLPAQHRGDQICCRILHMSHLRPSHSYTAISYAWGDDNDALKIAINCDGRLARVTPNLHAALVRVRKMDKSLFVWTDALCIDQGRSPQGLAEKAQQVQNIDRTFSRAEQVMMDLGSESSSDVLAVLDRYYNIPLDTWEQAYQIVQTQSFNDCFQFLSGFQLPGVRDAFWRALVCFMQRPWFSRVWIIQEYALAKRATFLIGDDQRPGTYLPQGVIRALQHMVWLYHSDRRRGPGQGQPSEEFAQCVWAFDQPHVSALLIRDARDALPKGLPLHSLLWRTKRFLAKDERDKVYAILGLLEGGKSKDRIPVNYTDESVEQLGMRVARHLIQTGFGPYVLYNCLATSSPVHSWALVLTEPNLDAFSELYRPSGQFQNSVYNACGNTQFSFRWGPVSQSDIPNDRLLIVRGCIVDKIYSTGPDLPYPNTITHQQVAGQSAWLAQTWDWMTAVQEEIPKVPPHQFTLQGWQTATADLIIPPEREGEGYVRASNIAITPLCLEAVDNTARHASTKARNVEHEFVPTMPLNEDFAAYINMLSESFRYSFGRKLALTQDRHLTCCVPRETRDGDDGDYICIILGCPTPFVLRRAEDHYRLVGPCYVYNLMDGQALVSDFWKEEDIEIR</sequence>
<comment type="caution">
    <text evidence="2">The sequence shown here is derived from an EMBL/GenBank/DDBJ whole genome shotgun (WGS) entry which is preliminary data.</text>
</comment>
<feature type="domain" description="Heterokaryon incompatibility" evidence="1">
    <location>
        <begin position="92"/>
        <end position="254"/>
    </location>
</feature>
<dbReference type="Proteomes" id="UP000019484">
    <property type="component" value="Unassembled WGS sequence"/>
</dbReference>
<dbReference type="InterPro" id="IPR010730">
    <property type="entry name" value="HET"/>
</dbReference>
<dbReference type="Pfam" id="PF06985">
    <property type="entry name" value="HET"/>
    <property type="match status" value="1"/>
</dbReference>
<dbReference type="eggNOG" id="ENOG502SJQS">
    <property type="taxonomic scope" value="Eukaryota"/>
</dbReference>
<proteinExistence type="predicted"/>
<evidence type="ECO:0000313" key="3">
    <source>
        <dbReference type="Proteomes" id="UP000019484"/>
    </source>
</evidence>
<dbReference type="HOGENOM" id="CLU_004184_7_4_1"/>
<dbReference type="AlphaFoldDB" id="W9YES8"/>
<dbReference type="RefSeq" id="XP_007723546.1">
    <property type="nucleotide sequence ID" value="XM_007725356.1"/>
</dbReference>
<organism evidence="2 3">
    <name type="scientific">Capronia coronata CBS 617.96</name>
    <dbReference type="NCBI Taxonomy" id="1182541"/>
    <lineage>
        <taxon>Eukaryota</taxon>
        <taxon>Fungi</taxon>
        <taxon>Dikarya</taxon>
        <taxon>Ascomycota</taxon>
        <taxon>Pezizomycotina</taxon>
        <taxon>Eurotiomycetes</taxon>
        <taxon>Chaetothyriomycetidae</taxon>
        <taxon>Chaetothyriales</taxon>
        <taxon>Herpotrichiellaceae</taxon>
        <taxon>Capronia</taxon>
    </lineage>
</organism>
<reference evidence="2 3" key="1">
    <citation type="submission" date="2013-03" db="EMBL/GenBank/DDBJ databases">
        <title>The Genome Sequence of Capronia coronata CBS 617.96.</title>
        <authorList>
            <consortium name="The Broad Institute Genomics Platform"/>
            <person name="Cuomo C."/>
            <person name="de Hoog S."/>
            <person name="Gorbushina A."/>
            <person name="Walker B."/>
            <person name="Young S.K."/>
            <person name="Zeng Q."/>
            <person name="Gargeya S."/>
            <person name="Fitzgerald M."/>
            <person name="Haas B."/>
            <person name="Abouelleil A."/>
            <person name="Allen A.W."/>
            <person name="Alvarado L."/>
            <person name="Arachchi H.M."/>
            <person name="Berlin A.M."/>
            <person name="Chapman S.B."/>
            <person name="Gainer-Dewar J."/>
            <person name="Goldberg J."/>
            <person name="Griggs A."/>
            <person name="Gujja S."/>
            <person name="Hansen M."/>
            <person name="Howarth C."/>
            <person name="Imamovic A."/>
            <person name="Ireland A."/>
            <person name="Larimer J."/>
            <person name="McCowan C."/>
            <person name="Murphy C."/>
            <person name="Pearson M."/>
            <person name="Poon T.W."/>
            <person name="Priest M."/>
            <person name="Roberts A."/>
            <person name="Saif S."/>
            <person name="Shea T."/>
            <person name="Sisk P."/>
            <person name="Sykes S."/>
            <person name="Wortman J."/>
            <person name="Nusbaum C."/>
            <person name="Birren B."/>
        </authorList>
    </citation>
    <scope>NUCLEOTIDE SEQUENCE [LARGE SCALE GENOMIC DNA]</scope>
    <source>
        <strain evidence="2 3">CBS 617.96</strain>
    </source>
</reference>
<keyword evidence="3" id="KW-1185">Reference proteome</keyword>
<dbReference type="EMBL" id="AMWN01000003">
    <property type="protein sequence ID" value="EXJ91352.1"/>
    <property type="molecule type" value="Genomic_DNA"/>
</dbReference>
<dbReference type="OrthoDB" id="2157530at2759"/>
<dbReference type="PANTHER" id="PTHR24148:SF64">
    <property type="entry name" value="HETEROKARYON INCOMPATIBILITY DOMAIN-CONTAINING PROTEIN"/>
    <property type="match status" value="1"/>
</dbReference>
<dbReference type="STRING" id="1182541.W9YES8"/>
<name>W9YES8_9EURO</name>